<organism evidence="18 19">
    <name type="scientific">Heterocephalus glaber</name>
    <name type="common">Naked mole rat</name>
    <dbReference type="NCBI Taxonomy" id="10181"/>
    <lineage>
        <taxon>Eukaryota</taxon>
        <taxon>Metazoa</taxon>
        <taxon>Chordata</taxon>
        <taxon>Craniata</taxon>
        <taxon>Vertebrata</taxon>
        <taxon>Euteleostomi</taxon>
        <taxon>Mammalia</taxon>
        <taxon>Eutheria</taxon>
        <taxon>Euarchontoglires</taxon>
        <taxon>Glires</taxon>
        <taxon>Rodentia</taxon>
        <taxon>Hystricomorpha</taxon>
        <taxon>Bathyergidae</taxon>
        <taxon>Heterocephalus</taxon>
    </lineage>
</organism>
<dbReference type="GO" id="GO:0005789">
    <property type="term" value="C:endoplasmic reticulum membrane"/>
    <property type="evidence" value="ECO:0007669"/>
    <property type="project" value="UniProtKB-SubCell"/>
</dbReference>
<dbReference type="GO" id="GO:0061630">
    <property type="term" value="F:ubiquitin protein ligase activity"/>
    <property type="evidence" value="ECO:0007669"/>
    <property type="project" value="UniProtKB-EC"/>
</dbReference>
<dbReference type="GeneID" id="101715435"/>
<dbReference type="SMART" id="SM00184">
    <property type="entry name" value="RING"/>
    <property type="match status" value="1"/>
</dbReference>
<feature type="domain" description="RING-type" evidence="17">
    <location>
        <begin position="238"/>
        <end position="281"/>
    </location>
</feature>
<evidence type="ECO:0000256" key="3">
    <source>
        <dbReference type="ARBA" id="ARBA00004906"/>
    </source>
</evidence>
<evidence type="ECO:0000256" key="14">
    <source>
        <dbReference type="PROSITE-ProRule" id="PRU00175"/>
    </source>
</evidence>
<comment type="pathway">
    <text evidence="3">Protein modification; protein ubiquitination.</text>
</comment>
<keyword evidence="10" id="KW-0862">Zinc</keyword>
<evidence type="ECO:0000256" key="13">
    <source>
        <dbReference type="ARBA" id="ARBA00023180"/>
    </source>
</evidence>
<evidence type="ECO:0000313" key="18">
    <source>
        <dbReference type="Proteomes" id="UP000694906"/>
    </source>
</evidence>
<evidence type="ECO:0000256" key="15">
    <source>
        <dbReference type="SAM" id="MobiDB-lite"/>
    </source>
</evidence>
<dbReference type="Pfam" id="PF13639">
    <property type="entry name" value="zf-RING_2"/>
    <property type="match status" value="1"/>
</dbReference>
<dbReference type="InterPro" id="IPR046450">
    <property type="entry name" value="PA_dom_sf"/>
</dbReference>
<evidence type="ECO:0000256" key="10">
    <source>
        <dbReference type="ARBA" id="ARBA00022833"/>
    </source>
</evidence>
<keyword evidence="8 16" id="KW-0732">Signal</keyword>
<dbReference type="Gene3D" id="3.30.40.10">
    <property type="entry name" value="Zinc/RING finger domain, C3HC4 (zinc finger)"/>
    <property type="match status" value="1"/>
</dbReference>
<evidence type="ECO:0000256" key="9">
    <source>
        <dbReference type="ARBA" id="ARBA00022771"/>
    </source>
</evidence>
<comment type="catalytic activity">
    <reaction evidence="1">
        <text>S-ubiquitinyl-[E2 ubiquitin-conjugating enzyme]-L-cysteine + [acceptor protein]-L-lysine = [E2 ubiquitin-conjugating enzyme]-L-cysteine + N(6)-ubiquitinyl-[acceptor protein]-L-lysine.</text>
        <dbReference type="EC" id="2.3.2.27"/>
    </reaction>
</comment>
<dbReference type="AlphaFoldDB" id="A0AAX6Q586"/>
<dbReference type="InterPro" id="IPR001841">
    <property type="entry name" value="Znf_RING"/>
</dbReference>
<dbReference type="InterPro" id="IPR013083">
    <property type="entry name" value="Znf_RING/FYVE/PHD"/>
</dbReference>
<proteinExistence type="predicted"/>
<dbReference type="KEGG" id="hgl:101715435"/>
<feature type="region of interest" description="Disordered" evidence="15">
    <location>
        <begin position="331"/>
        <end position="359"/>
    </location>
</feature>
<keyword evidence="18" id="KW-1185">Reference proteome</keyword>
<dbReference type="PANTHER" id="PTHR47168">
    <property type="entry name" value="RING ZINC FINGER DOMAIN SUPERFAMILY PROTEIN-RELATED"/>
    <property type="match status" value="1"/>
</dbReference>
<feature type="region of interest" description="Disordered" evidence="15">
    <location>
        <begin position="282"/>
        <end position="303"/>
    </location>
</feature>
<evidence type="ECO:0000256" key="1">
    <source>
        <dbReference type="ARBA" id="ARBA00000900"/>
    </source>
</evidence>
<dbReference type="Proteomes" id="UP000694906">
    <property type="component" value="Unplaced"/>
</dbReference>
<reference evidence="19" key="1">
    <citation type="submission" date="2025-08" db="UniProtKB">
        <authorList>
            <consortium name="RefSeq"/>
        </authorList>
    </citation>
    <scope>IDENTIFICATION</scope>
</reference>
<keyword evidence="9 14" id="KW-0863">Zinc-finger</keyword>
<keyword evidence="6" id="KW-0812">Transmembrane</keyword>
<evidence type="ECO:0000256" key="2">
    <source>
        <dbReference type="ARBA" id="ARBA00004115"/>
    </source>
</evidence>
<dbReference type="InterPro" id="IPR051653">
    <property type="entry name" value="E3_ligase_sorting_rcpt"/>
</dbReference>
<protein>
    <recommendedName>
        <fullName evidence="4">RING-type E3 ubiquitin transferase</fullName>
        <ecNumber evidence="4">2.3.2.27</ecNumber>
    </recommendedName>
</protein>
<evidence type="ECO:0000256" key="16">
    <source>
        <dbReference type="SAM" id="SignalP"/>
    </source>
</evidence>
<evidence type="ECO:0000256" key="11">
    <source>
        <dbReference type="ARBA" id="ARBA00022989"/>
    </source>
</evidence>
<dbReference type="CTD" id="148066"/>
<gene>
    <name evidence="19" type="primary">Znrf4</name>
</gene>
<accession>A0AAX6Q586</accession>
<dbReference type="Gene3D" id="3.50.30.30">
    <property type="match status" value="1"/>
</dbReference>
<feature type="compositionally biased region" description="Basic and acidic residues" evidence="15">
    <location>
        <begin position="348"/>
        <end position="359"/>
    </location>
</feature>
<sequence length="359" mass="38772">MWRAWLACAALTAGLALSLLLSPSWAVVRAVLDGNASSVDFAALPALFGVPLSPKGMRGYLTEARPANACQPIQGPRARGKGSLGAIALIQRYDCTFELKVLHAQRAGFEAAIVHNVRSEELVRMAPGFEDLWRQIAIPAVFVGEAASRDLRVLLRCDPAAHVLLLPEAALRQVPLCRPALAPAWTLGRGLASVAVALLVLPRLGPWARAWWGRAPSVKTQTRQKAEVRVYARRSDLCAICLDEYEDGDQLKILPCAHAYHCACLDPWLAQGTRRGCPLCKRPVASSEDGSDSATESQADEGPRAPIWAVQEGLRPPAPRLLVRTSLRRSYSFMSPPGPGDPPGVHACRREGTQGTEGH</sequence>
<keyword evidence="12" id="KW-0472">Membrane</keyword>
<comment type="subcellular location">
    <subcellularLocation>
        <location evidence="2">Endoplasmic reticulum membrane</location>
        <topology evidence="2">Single-pass type I membrane protein</topology>
    </subcellularLocation>
</comment>
<dbReference type="InterPro" id="IPR044744">
    <property type="entry name" value="ZNRF4/RNF13/RNF167_PA"/>
</dbReference>
<evidence type="ECO:0000256" key="6">
    <source>
        <dbReference type="ARBA" id="ARBA00022692"/>
    </source>
</evidence>
<name>A0AAX6Q586_HETGA</name>
<evidence type="ECO:0000259" key="17">
    <source>
        <dbReference type="PROSITE" id="PS50089"/>
    </source>
</evidence>
<keyword evidence="11" id="KW-1133">Transmembrane helix</keyword>
<dbReference type="EC" id="2.3.2.27" evidence="4"/>
<dbReference type="Pfam" id="PF02225">
    <property type="entry name" value="PA"/>
    <property type="match status" value="1"/>
</dbReference>
<evidence type="ECO:0000256" key="8">
    <source>
        <dbReference type="ARBA" id="ARBA00022729"/>
    </source>
</evidence>
<keyword evidence="5" id="KW-0808">Transferase</keyword>
<dbReference type="SUPFAM" id="SSF52025">
    <property type="entry name" value="PA domain"/>
    <property type="match status" value="1"/>
</dbReference>
<keyword evidence="7" id="KW-0479">Metal-binding</keyword>
<evidence type="ECO:0000256" key="4">
    <source>
        <dbReference type="ARBA" id="ARBA00012483"/>
    </source>
</evidence>
<dbReference type="CDD" id="cd02123">
    <property type="entry name" value="PA_C_RZF_like"/>
    <property type="match status" value="1"/>
</dbReference>
<dbReference type="RefSeq" id="XP_004865750.1">
    <property type="nucleotide sequence ID" value="XM_004865693.2"/>
</dbReference>
<dbReference type="PROSITE" id="PS50089">
    <property type="entry name" value="ZF_RING_2"/>
    <property type="match status" value="1"/>
</dbReference>
<evidence type="ECO:0000256" key="7">
    <source>
        <dbReference type="ARBA" id="ARBA00022723"/>
    </source>
</evidence>
<dbReference type="GO" id="GO:0008270">
    <property type="term" value="F:zinc ion binding"/>
    <property type="evidence" value="ECO:0007669"/>
    <property type="project" value="UniProtKB-KW"/>
</dbReference>
<feature type="chain" id="PRO_5043399690" description="RING-type E3 ubiquitin transferase" evidence="16">
    <location>
        <begin position="27"/>
        <end position="359"/>
    </location>
</feature>
<feature type="signal peptide" evidence="16">
    <location>
        <begin position="1"/>
        <end position="26"/>
    </location>
</feature>
<keyword evidence="13" id="KW-0325">Glycoprotein</keyword>
<dbReference type="InterPro" id="IPR003137">
    <property type="entry name" value="PA_domain"/>
</dbReference>
<dbReference type="PANTHER" id="PTHR47168:SF1">
    <property type="entry name" value="OS02G0798600 PROTEIN"/>
    <property type="match status" value="1"/>
</dbReference>
<dbReference type="SUPFAM" id="SSF57850">
    <property type="entry name" value="RING/U-box"/>
    <property type="match status" value="1"/>
</dbReference>
<evidence type="ECO:0000256" key="12">
    <source>
        <dbReference type="ARBA" id="ARBA00023136"/>
    </source>
</evidence>
<evidence type="ECO:0000313" key="19">
    <source>
        <dbReference type="RefSeq" id="XP_004865750.1"/>
    </source>
</evidence>
<evidence type="ECO:0000256" key="5">
    <source>
        <dbReference type="ARBA" id="ARBA00022679"/>
    </source>
</evidence>